<dbReference type="RefSeq" id="WP_284136344.1">
    <property type="nucleotide sequence ID" value="NZ_JASJUT010000001.1"/>
</dbReference>
<sequence length="299" mass="33731">MHKNLLNTLRLLVKQPTQLKGNINKQLTLFKDSVAGLPFLASCHKSKLSGYDEKHYFVIPFELGEHKVALHTLRNLPDGVPEVNALPKRRVFHFANEHAEALLTNILSEQAESLVRKQQEGQVSRLELLANDIDKLDTKLTYGMLLIGGLSAFVNPAIGAAIAAKAALPSITGLLNKHGIRPLGEKYTQVALNQHIEEAQDKVLQEFSEADTVKLINPVLSRLYRALETSEQQYDPLLDESFNDVDFGEHEKEEWLELTVEALAHVYEDIIHQPELHQQACLGEEDIRWLNYLFKGYLG</sequence>
<comment type="caution">
    <text evidence="1">The sequence shown here is derived from an EMBL/GenBank/DDBJ whole genome shotgun (WGS) entry which is preliminary data.</text>
</comment>
<evidence type="ECO:0000313" key="2">
    <source>
        <dbReference type="Proteomes" id="UP001231915"/>
    </source>
</evidence>
<protein>
    <submittedName>
        <fullName evidence="1">Uncharacterized protein</fullName>
    </submittedName>
</protein>
<name>A0ABT7EGE3_9GAMM</name>
<evidence type="ECO:0000313" key="1">
    <source>
        <dbReference type="EMBL" id="MDK2594110.1"/>
    </source>
</evidence>
<dbReference type="Proteomes" id="UP001231915">
    <property type="component" value="Unassembled WGS sequence"/>
</dbReference>
<accession>A0ABT7EGE3</accession>
<reference evidence="1 2" key="1">
    <citation type="submission" date="2023-05" db="EMBL/GenBank/DDBJ databases">
        <title>Pseudoalteromonas ardens sp. nov., Pseudoalteromonas obscura sp. nov., and Pseudoalteromonas umbrosa sp. nov., isolated from the coral Montipora capitata.</title>
        <authorList>
            <person name="Thomas E.M."/>
            <person name="Smith E.M."/>
            <person name="Papke E."/>
            <person name="Shlafstein M.D."/>
            <person name="Oline D.K."/>
            <person name="Videau P."/>
            <person name="Saw J.H."/>
            <person name="Strangman W.K."/>
            <person name="Ushijima B."/>
        </authorList>
    </citation>
    <scope>NUCLEOTIDE SEQUENCE [LARGE SCALE GENOMIC DNA]</scope>
    <source>
        <strain evidence="1 2">P94</strain>
    </source>
</reference>
<proteinExistence type="predicted"/>
<organism evidence="1 2">
    <name type="scientific">Pseudoalteromonas obscura</name>
    <dbReference type="NCBI Taxonomy" id="3048491"/>
    <lineage>
        <taxon>Bacteria</taxon>
        <taxon>Pseudomonadati</taxon>
        <taxon>Pseudomonadota</taxon>
        <taxon>Gammaproteobacteria</taxon>
        <taxon>Alteromonadales</taxon>
        <taxon>Pseudoalteromonadaceae</taxon>
        <taxon>Pseudoalteromonas</taxon>
    </lineage>
</organism>
<keyword evidence="2" id="KW-1185">Reference proteome</keyword>
<dbReference type="EMBL" id="JASJUT010000001">
    <property type="protein sequence ID" value="MDK2594110.1"/>
    <property type="molecule type" value="Genomic_DNA"/>
</dbReference>
<gene>
    <name evidence="1" type="ORF">QNM18_03370</name>
</gene>